<feature type="domain" description="Immunoglobulin V-set" evidence="5">
    <location>
        <begin position="30"/>
        <end position="134"/>
    </location>
</feature>
<dbReference type="RefSeq" id="XP_055365221.1">
    <property type="nucleotide sequence ID" value="XM_055509246.1"/>
</dbReference>
<dbReference type="AlphaFoldDB" id="A0A9W2XU91"/>
<dbReference type="Gene3D" id="2.60.40.10">
    <property type="entry name" value="Immunoglobulins"/>
    <property type="match status" value="1"/>
</dbReference>
<sequence>MGVNWISWSSAVTVIITLLHIQGVVSITTMTVTVEEGQTLSFRRNYTRDSQKSTSTYFLKYFYRVDSKVSNNLIVTKGPDQLWENGRFSLYDNSAEACVIVRVDKASAEDSGTYWCGVDVSAHPDDITVVQLTVVAGTVRMFVLDAGIFHPGSDFVLMSPPAKHENRAEPLLSYCTCSSFYFYETATGYCKCRCAFPKLNVFLCPPTTADSPDILWRSSKCTVTSITHQIQQIMSDIESLCASVALSATVQMIPTAVIQVSNPLFLTAVMCVAAMLFVCVFTLGLMLTVKHRSSAPSHNRQTSADYETMMPSVQNQPEPCCPCPDCVDPSAFSSPPPNVCANSRSNEYAAVDVLEHSCQYQSLDDIQGEEKVYQDLYRNCGVKDERAV</sequence>
<keyword evidence="6" id="KW-1185">Reference proteome</keyword>
<evidence type="ECO:0000259" key="5">
    <source>
        <dbReference type="Pfam" id="PF07686"/>
    </source>
</evidence>
<evidence type="ECO:0000256" key="3">
    <source>
        <dbReference type="ARBA" id="ARBA00023136"/>
    </source>
</evidence>
<keyword evidence="3 4" id="KW-0472">Membrane</keyword>
<evidence type="ECO:0000256" key="2">
    <source>
        <dbReference type="ARBA" id="ARBA00022692"/>
    </source>
</evidence>
<dbReference type="GO" id="GO:0004888">
    <property type="term" value="F:transmembrane signaling receptor activity"/>
    <property type="evidence" value="ECO:0007669"/>
    <property type="project" value="TreeGrafter"/>
</dbReference>
<dbReference type="PANTHER" id="PTHR11860">
    <property type="entry name" value="POLYMERIC-IMMUNOGLOBULIN RECEPTOR"/>
    <property type="match status" value="1"/>
</dbReference>
<dbReference type="InterPro" id="IPR013783">
    <property type="entry name" value="Ig-like_fold"/>
</dbReference>
<evidence type="ECO:0000256" key="4">
    <source>
        <dbReference type="SAM" id="Phobius"/>
    </source>
</evidence>
<proteinExistence type="predicted"/>
<dbReference type="SUPFAM" id="SSF48726">
    <property type="entry name" value="Immunoglobulin"/>
    <property type="match status" value="1"/>
</dbReference>
<dbReference type="PANTHER" id="PTHR11860:SF87">
    <property type="entry name" value="CMRF35-LIKE MOLECULE 8"/>
    <property type="match status" value="1"/>
</dbReference>
<evidence type="ECO:0000256" key="1">
    <source>
        <dbReference type="ARBA" id="ARBA00004370"/>
    </source>
</evidence>
<dbReference type="InterPro" id="IPR013106">
    <property type="entry name" value="Ig_V-set"/>
</dbReference>
<feature type="transmembrane region" description="Helical" evidence="4">
    <location>
        <begin position="264"/>
        <end position="289"/>
    </location>
</feature>
<dbReference type="Pfam" id="PF07686">
    <property type="entry name" value="V-set"/>
    <property type="match status" value="1"/>
</dbReference>
<organism evidence="6 7">
    <name type="scientific">Betta splendens</name>
    <name type="common">Siamese fighting fish</name>
    <dbReference type="NCBI Taxonomy" id="158456"/>
    <lineage>
        <taxon>Eukaryota</taxon>
        <taxon>Metazoa</taxon>
        <taxon>Chordata</taxon>
        <taxon>Craniata</taxon>
        <taxon>Vertebrata</taxon>
        <taxon>Euteleostomi</taxon>
        <taxon>Actinopterygii</taxon>
        <taxon>Neopterygii</taxon>
        <taxon>Teleostei</taxon>
        <taxon>Neoteleostei</taxon>
        <taxon>Acanthomorphata</taxon>
        <taxon>Anabantaria</taxon>
        <taxon>Anabantiformes</taxon>
        <taxon>Anabantoidei</taxon>
        <taxon>Osphronemidae</taxon>
        <taxon>Betta</taxon>
    </lineage>
</organism>
<dbReference type="OrthoDB" id="8959642at2759"/>
<protein>
    <submittedName>
        <fullName evidence="7">Uncharacterized protein LOC114851906 isoform X1</fullName>
    </submittedName>
</protein>
<dbReference type="GO" id="GO:0005886">
    <property type="term" value="C:plasma membrane"/>
    <property type="evidence" value="ECO:0007669"/>
    <property type="project" value="TreeGrafter"/>
</dbReference>
<evidence type="ECO:0000313" key="6">
    <source>
        <dbReference type="Proteomes" id="UP000515150"/>
    </source>
</evidence>
<dbReference type="InterPro" id="IPR050671">
    <property type="entry name" value="CD300_family_receptors"/>
</dbReference>
<evidence type="ECO:0000313" key="7">
    <source>
        <dbReference type="RefSeq" id="XP_055365221.1"/>
    </source>
</evidence>
<gene>
    <name evidence="7" type="primary">LOC114851906</name>
</gene>
<keyword evidence="2 4" id="KW-0812">Transmembrane</keyword>
<feature type="transmembrane region" description="Helical" evidence="4">
    <location>
        <begin position="240"/>
        <end position="258"/>
    </location>
</feature>
<dbReference type="InterPro" id="IPR036179">
    <property type="entry name" value="Ig-like_dom_sf"/>
</dbReference>
<feature type="transmembrane region" description="Helical" evidence="4">
    <location>
        <begin position="6"/>
        <end position="34"/>
    </location>
</feature>
<comment type="subcellular location">
    <subcellularLocation>
        <location evidence="1">Membrane</location>
    </subcellularLocation>
</comment>
<reference evidence="7" key="1">
    <citation type="submission" date="2025-08" db="UniProtKB">
        <authorList>
            <consortium name="RefSeq"/>
        </authorList>
    </citation>
    <scope>IDENTIFICATION</scope>
</reference>
<dbReference type="GeneID" id="114851906"/>
<accession>A0A9W2XU91</accession>
<name>A0A9W2XU91_BETSP</name>
<dbReference type="Proteomes" id="UP000515150">
    <property type="component" value="Chromosome 1"/>
</dbReference>
<keyword evidence="4" id="KW-1133">Transmembrane helix</keyword>